<dbReference type="PANTHER" id="PTHR30625:SF18">
    <property type="entry name" value="TONB2 ENERGY TRANSDUCTION SYSTEM INNER MEMBRANE COMPONENT EXBB"/>
    <property type="match status" value="1"/>
</dbReference>
<evidence type="ECO:0000313" key="8">
    <source>
        <dbReference type="EMBL" id="QQD24179.1"/>
    </source>
</evidence>
<keyword evidence="5" id="KW-0472">Membrane</keyword>
<accession>A0A9E8FS75</accession>
<evidence type="ECO:0000256" key="4">
    <source>
        <dbReference type="ARBA" id="ARBA00022989"/>
    </source>
</evidence>
<evidence type="ECO:0000256" key="3">
    <source>
        <dbReference type="ARBA" id="ARBA00022692"/>
    </source>
</evidence>
<evidence type="ECO:0000256" key="5">
    <source>
        <dbReference type="ARBA" id="ARBA00023136"/>
    </source>
</evidence>
<dbReference type="PANTHER" id="PTHR30625">
    <property type="entry name" value="PROTEIN TOLQ"/>
    <property type="match status" value="1"/>
</dbReference>
<reference evidence="8 9" key="1">
    <citation type="submission" date="2019-11" db="EMBL/GenBank/DDBJ databases">
        <title>Venatorbacter sp. nov. a predator of Campylobacter and other Gram-negative bacteria.</title>
        <authorList>
            <person name="Saeedi A."/>
            <person name="Cummings N.J."/>
            <person name="Connerton I.F."/>
            <person name="Connerton P.L."/>
        </authorList>
    </citation>
    <scope>NUCLEOTIDE SEQUENCE [LARGE SCALE GENOMIC DNA]</scope>
    <source>
        <strain evidence="8">XL5</strain>
    </source>
</reference>
<keyword evidence="9" id="KW-1185">Reference proteome</keyword>
<dbReference type="Pfam" id="PF01618">
    <property type="entry name" value="MotA_ExbB"/>
    <property type="match status" value="1"/>
</dbReference>
<dbReference type="KEGG" id="vcw:GJQ55_06685"/>
<keyword evidence="4" id="KW-1133">Transmembrane helix</keyword>
<dbReference type="EMBL" id="CP046056">
    <property type="protein sequence ID" value="QQD24179.1"/>
    <property type="molecule type" value="Genomic_DNA"/>
</dbReference>
<comment type="similarity">
    <text evidence="6">Belongs to the exbB/tolQ family.</text>
</comment>
<name>A0A9E8FS75_9GAMM</name>
<proteinExistence type="inferred from homology"/>
<dbReference type="Proteomes" id="UP000596074">
    <property type="component" value="Chromosome"/>
</dbReference>
<keyword evidence="2" id="KW-1003">Cell membrane</keyword>
<keyword evidence="6" id="KW-0813">Transport</keyword>
<gene>
    <name evidence="8" type="ORF">GJQ55_06685</name>
</gene>
<keyword evidence="6" id="KW-0653">Protein transport</keyword>
<evidence type="ECO:0000313" key="9">
    <source>
        <dbReference type="Proteomes" id="UP000596074"/>
    </source>
</evidence>
<evidence type="ECO:0000256" key="6">
    <source>
        <dbReference type="RuleBase" id="RU004057"/>
    </source>
</evidence>
<feature type="domain" description="MotA/TolQ/ExbB proton channel" evidence="7">
    <location>
        <begin position="58"/>
        <end position="160"/>
    </location>
</feature>
<dbReference type="GO" id="GO:0017038">
    <property type="term" value="P:protein import"/>
    <property type="evidence" value="ECO:0007669"/>
    <property type="project" value="TreeGrafter"/>
</dbReference>
<evidence type="ECO:0000256" key="2">
    <source>
        <dbReference type="ARBA" id="ARBA00022475"/>
    </source>
</evidence>
<protein>
    <submittedName>
        <fullName evidence="8">MotA/TolQ/ExbB proton channel family protein</fullName>
    </submittedName>
</protein>
<dbReference type="GO" id="GO:0005886">
    <property type="term" value="C:plasma membrane"/>
    <property type="evidence" value="ECO:0007669"/>
    <property type="project" value="UniProtKB-SubCell"/>
</dbReference>
<dbReference type="InterPro" id="IPR050790">
    <property type="entry name" value="ExbB/TolQ_transport"/>
</dbReference>
<dbReference type="AlphaFoldDB" id="A0A9E8FS75"/>
<dbReference type="RefSeq" id="WP_228344216.1">
    <property type="nucleotide sequence ID" value="NZ_CP045550.1"/>
</dbReference>
<organism evidence="8 9">
    <name type="scientific">Venatoribacter cucullus</name>
    <dbReference type="NCBI Taxonomy" id="2661630"/>
    <lineage>
        <taxon>Bacteria</taxon>
        <taxon>Pseudomonadati</taxon>
        <taxon>Pseudomonadota</taxon>
        <taxon>Gammaproteobacteria</taxon>
        <taxon>Oceanospirillales</taxon>
        <taxon>Oceanospirillaceae</taxon>
        <taxon>Venatoribacter</taxon>
    </lineage>
</organism>
<keyword evidence="3" id="KW-0812">Transmembrane</keyword>
<evidence type="ECO:0000256" key="1">
    <source>
        <dbReference type="ARBA" id="ARBA00004651"/>
    </source>
</evidence>
<dbReference type="InterPro" id="IPR002898">
    <property type="entry name" value="MotA_ExbB_proton_chnl"/>
</dbReference>
<sequence>MQWLLDFIAQGGPVLYGILLLCLLLWSLILERLWFFYRELPALRAQLTAHWQQRPEHRSWMARKIRLGLLSQHKQATQQYLSAVGILIAICPLMGLLGTVTGMVSVFDVLAVTGTGNARAMANGISQATIPTMAGLVVALTGLYFRTRFKRLSERAVRRLADSLPTD</sequence>
<comment type="subcellular location">
    <subcellularLocation>
        <location evidence="1">Cell membrane</location>
        <topology evidence="1">Multi-pass membrane protein</topology>
    </subcellularLocation>
    <subcellularLocation>
        <location evidence="6">Membrane</location>
        <topology evidence="6">Multi-pass membrane protein</topology>
    </subcellularLocation>
</comment>
<evidence type="ECO:0000259" key="7">
    <source>
        <dbReference type="Pfam" id="PF01618"/>
    </source>
</evidence>